<dbReference type="EMBL" id="AMCV02000005">
    <property type="protein sequence ID" value="TDZ23568.1"/>
    <property type="molecule type" value="Genomic_DNA"/>
</dbReference>
<protein>
    <submittedName>
        <fullName evidence="1">Uncharacterized protein</fullName>
    </submittedName>
</protein>
<dbReference type="OrthoDB" id="2129069at2759"/>
<proteinExistence type="predicted"/>
<organism evidence="1 2">
    <name type="scientific">Colletotrichum orbiculare (strain 104-T / ATCC 96160 / CBS 514.97 / LARS 414 / MAFF 240422)</name>
    <name type="common">Cucumber anthracnose fungus</name>
    <name type="synonym">Colletotrichum lagenarium</name>
    <dbReference type="NCBI Taxonomy" id="1213857"/>
    <lineage>
        <taxon>Eukaryota</taxon>
        <taxon>Fungi</taxon>
        <taxon>Dikarya</taxon>
        <taxon>Ascomycota</taxon>
        <taxon>Pezizomycotina</taxon>
        <taxon>Sordariomycetes</taxon>
        <taxon>Hypocreomycetidae</taxon>
        <taxon>Glomerellales</taxon>
        <taxon>Glomerellaceae</taxon>
        <taxon>Colletotrichum</taxon>
        <taxon>Colletotrichum orbiculare species complex</taxon>
    </lineage>
</organism>
<comment type="caution">
    <text evidence="1">The sequence shown here is derived from an EMBL/GenBank/DDBJ whole genome shotgun (WGS) entry which is preliminary data.</text>
</comment>
<reference evidence="2" key="1">
    <citation type="journal article" date="2013" name="New Phytol.">
        <title>Comparative genomic and transcriptomic analyses reveal the hemibiotrophic stage shift of Colletotrichum fungi.</title>
        <authorList>
            <person name="Gan P."/>
            <person name="Ikeda K."/>
            <person name="Irieda H."/>
            <person name="Narusaka M."/>
            <person name="O'Connell R.J."/>
            <person name="Narusaka Y."/>
            <person name="Takano Y."/>
            <person name="Kubo Y."/>
            <person name="Shirasu K."/>
        </authorList>
    </citation>
    <scope>NUCLEOTIDE SEQUENCE [LARGE SCALE GENOMIC DNA]</scope>
    <source>
        <strain evidence="2">104-T / ATCC 96160 / CBS 514.97 / LARS 414 / MAFF 240422</strain>
    </source>
</reference>
<gene>
    <name evidence="1" type="ORF">Cob_v002681</name>
</gene>
<evidence type="ECO:0000313" key="2">
    <source>
        <dbReference type="Proteomes" id="UP000014480"/>
    </source>
</evidence>
<dbReference type="Proteomes" id="UP000014480">
    <property type="component" value="Unassembled WGS sequence"/>
</dbReference>
<dbReference type="AlphaFoldDB" id="A0A484G059"/>
<keyword evidence="2" id="KW-1185">Reference proteome</keyword>
<accession>A0A484G059</accession>
<reference evidence="2" key="2">
    <citation type="journal article" date="2019" name="Mol. Plant Microbe Interact.">
        <title>Genome sequence resources for four phytopathogenic fungi from the Colletotrichum orbiculare species complex.</title>
        <authorList>
            <person name="Gan P."/>
            <person name="Tsushima A."/>
            <person name="Narusaka M."/>
            <person name="Narusaka Y."/>
            <person name="Takano Y."/>
            <person name="Kubo Y."/>
            <person name="Shirasu K."/>
        </authorList>
    </citation>
    <scope>GENOME REANNOTATION</scope>
    <source>
        <strain evidence="2">104-T / ATCC 96160 / CBS 514.97 / LARS 414 / MAFF 240422</strain>
    </source>
</reference>
<name>A0A484G059_COLOR</name>
<sequence>MWSSALRGRSEWTPAVRAFPRSTLQLRESRLEGHDIALPFPQQDRTLRILLLAPGDLGAPATEQRVDRLLHLQGGQDIAVIILIDPTNQIRNPMEGFMKLQIELLSIDIPLFPLTAASNLPSLLATLTPQAPAPQPTSSPITLLQHMVSGLPLSEHKANLLSELGRTPSAIAALSDTEAGRARMAELLGSAETARVLLFLADERLVDILLQWP</sequence>
<evidence type="ECO:0000313" key="1">
    <source>
        <dbReference type="EMBL" id="TDZ23568.1"/>
    </source>
</evidence>